<reference evidence="1 2" key="1">
    <citation type="journal article" date="2021" name="Nat. Plants">
        <title>The Taxus genome provides insights into paclitaxel biosynthesis.</title>
        <authorList>
            <person name="Xiong X."/>
            <person name="Gou J."/>
            <person name="Liao Q."/>
            <person name="Li Y."/>
            <person name="Zhou Q."/>
            <person name="Bi G."/>
            <person name="Li C."/>
            <person name="Du R."/>
            <person name="Wang X."/>
            <person name="Sun T."/>
            <person name="Guo L."/>
            <person name="Liang H."/>
            <person name="Lu P."/>
            <person name="Wu Y."/>
            <person name="Zhang Z."/>
            <person name="Ro D.K."/>
            <person name="Shang Y."/>
            <person name="Huang S."/>
            <person name="Yan J."/>
        </authorList>
    </citation>
    <scope>NUCLEOTIDE SEQUENCE [LARGE SCALE GENOMIC DNA]</scope>
    <source>
        <strain evidence="1">Ta-2019</strain>
    </source>
</reference>
<name>A0AA38CKF4_TAXCH</name>
<evidence type="ECO:0000313" key="1">
    <source>
        <dbReference type="EMBL" id="KAH9298429.1"/>
    </source>
</evidence>
<gene>
    <name evidence="1" type="ORF">KI387_030111</name>
</gene>
<comment type="caution">
    <text evidence="1">The sequence shown here is derived from an EMBL/GenBank/DDBJ whole genome shotgun (WGS) entry which is preliminary data.</text>
</comment>
<feature type="non-terminal residue" evidence="1">
    <location>
        <position position="56"/>
    </location>
</feature>
<keyword evidence="2" id="KW-1185">Reference proteome</keyword>
<proteinExistence type="predicted"/>
<dbReference type="EMBL" id="JAHRHJ020000010">
    <property type="protein sequence ID" value="KAH9298429.1"/>
    <property type="molecule type" value="Genomic_DNA"/>
</dbReference>
<accession>A0AA38CKF4</accession>
<organism evidence="1 2">
    <name type="scientific">Taxus chinensis</name>
    <name type="common">Chinese yew</name>
    <name type="synonym">Taxus wallichiana var. chinensis</name>
    <dbReference type="NCBI Taxonomy" id="29808"/>
    <lineage>
        <taxon>Eukaryota</taxon>
        <taxon>Viridiplantae</taxon>
        <taxon>Streptophyta</taxon>
        <taxon>Embryophyta</taxon>
        <taxon>Tracheophyta</taxon>
        <taxon>Spermatophyta</taxon>
        <taxon>Pinopsida</taxon>
        <taxon>Pinidae</taxon>
        <taxon>Conifers II</taxon>
        <taxon>Cupressales</taxon>
        <taxon>Taxaceae</taxon>
        <taxon>Taxus</taxon>
    </lineage>
</organism>
<dbReference type="AlphaFoldDB" id="A0AA38CKF4"/>
<sequence>MVDVAGAMDVVYTIVIAGIEPSYEMTGCKLDVGNTEPDGTNAGVGVRVGGIDIGMP</sequence>
<dbReference type="Proteomes" id="UP000824469">
    <property type="component" value="Unassembled WGS sequence"/>
</dbReference>
<evidence type="ECO:0000313" key="2">
    <source>
        <dbReference type="Proteomes" id="UP000824469"/>
    </source>
</evidence>
<protein>
    <submittedName>
        <fullName evidence="1">Uncharacterized protein</fullName>
    </submittedName>
</protein>